<keyword evidence="5" id="KW-0418">Kinase</keyword>
<dbReference type="InterPro" id="IPR008271">
    <property type="entry name" value="Ser/Thr_kinase_AS"/>
</dbReference>
<comment type="catalytic activity">
    <reaction evidence="7">
        <text>L-threonyl-[protein] + ATP = O-phospho-L-threonyl-[protein] + ADP + H(+)</text>
        <dbReference type="Rhea" id="RHEA:46608"/>
        <dbReference type="Rhea" id="RHEA-COMP:11060"/>
        <dbReference type="Rhea" id="RHEA-COMP:11605"/>
        <dbReference type="ChEBI" id="CHEBI:15378"/>
        <dbReference type="ChEBI" id="CHEBI:30013"/>
        <dbReference type="ChEBI" id="CHEBI:30616"/>
        <dbReference type="ChEBI" id="CHEBI:61977"/>
        <dbReference type="ChEBI" id="CHEBI:456216"/>
        <dbReference type="EC" id="2.7.11.1"/>
    </reaction>
</comment>
<dbReference type="PANTHER" id="PTHR24346:SF82">
    <property type="entry name" value="KP78A-RELATED"/>
    <property type="match status" value="1"/>
</dbReference>
<evidence type="ECO:0000256" key="6">
    <source>
        <dbReference type="ARBA" id="ARBA00022840"/>
    </source>
</evidence>
<evidence type="ECO:0000313" key="11">
    <source>
        <dbReference type="EMBL" id="KAK7828502.1"/>
    </source>
</evidence>
<dbReference type="Gene3D" id="1.10.510.10">
    <property type="entry name" value="Transferase(Phosphotransferase) domain 1"/>
    <property type="match status" value="1"/>
</dbReference>
<evidence type="ECO:0000313" key="12">
    <source>
        <dbReference type="Proteomes" id="UP001488838"/>
    </source>
</evidence>
<feature type="compositionally biased region" description="Polar residues" evidence="9">
    <location>
        <begin position="375"/>
        <end position="389"/>
    </location>
</feature>
<dbReference type="EC" id="2.7.11.1" evidence="1"/>
<comment type="catalytic activity">
    <reaction evidence="8">
        <text>L-seryl-[protein] + ATP = O-phospho-L-seryl-[protein] + ADP + H(+)</text>
        <dbReference type="Rhea" id="RHEA:17989"/>
        <dbReference type="Rhea" id="RHEA-COMP:9863"/>
        <dbReference type="Rhea" id="RHEA-COMP:11604"/>
        <dbReference type="ChEBI" id="CHEBI:15378"/>
        <dbReference type="ChEBI" id="CHEBI:29999"/>
        <dbReference type="ChEBI" id="CHEBI:30616"/>
        <dbReference type="ChEBI" id="CHEBI:83421"/>
        <dbReference type="ChEBI" id="CHEBI:456216"/>
        <dbReference type="EC" id="2.7.11.1"/>
    </reaction>
</comment>
<dbReference type="GO" id="GO:0005524">
    <property type="term" value="F:ATP binding"/>
    <property type="evidence" value="ECO:0007669"/>
    <property type="project" value="UniProtKB-KW"/>
</dbReference>
<dbReference type="Pfam" id="PF00069">
    <property type="entry name" value="Pkinase"/>
    <property type="match status" value="1"/>
</dbReference>
<evidence type="ECO:0000256" key="9">
    <source>
        <dbReference type="SAM" id="MobiDB-lite"/>
    </source>
</evidence>
<dbReference type="InterPro" id="IPR000719">
    <property type="entry name" value="Prot_kinase_dom"/>
</dbReference>
<name>A0AAW0JP63_MYOGA</name>
<comment type="caution">
    <text evidence="11">The sequence shown here is derived from an EMBL/GenBank/DDBJ whole genome shotgun (WGS) entry which is preliminary data.</text>
</comment>
<evidence type="ECO:0000256" key="8">
    <source>
        <dbReference type="ARBA" id="ARBA00048679"/>
    </source>
</evidence>
<evidence type="ECO:0000259" key="10">
    <source>
        <dbReference type="PROSITE" id="PS50011"/>
    </source>
</evidence>
<feature type="region of interest" description="Disordered" evidence="9">
    <location>
        <begin position="369"/>
        <end position="390"/>
    </location>
</feature>
<evidence type="ECO:0000256" key="1">
    <source>
        <dbReference type="ARBA" id="ARBA00012513"/>
    </source>
</evidence>
<keyword evidence="6" id="KW-0067">ATP-binding</keyword>
<reference evidence="11 12" key="1">
    <citation type="journal article" date="2023" name="bioRxiv">
        <title>Conserved and derived expression patterns and positive selection on dental genes reveal complex evolutionary context of ever-growing rodent molars.</title>
        <authorList>
            <person name="Calamari Z.T."/>
            <person name="Song A."/>
            <person name="Cohen E."/>
            <person name="Akter M."/>
            <person name="Roy R.D."/>
            <person name="Hallikas O."/>
            <person name="Christensen M.M."/>
            <person name="Li P."/>
            <person name="Marangoni P."/>
            <person name="Jernvall J."/>
            <person name="Klein O.D."/>
        </authorList>
    </citation>
    <scope>NUCLEOTIDE SEQUENCE [LARGE SCALE GENOMIC DNA]</scope>
    <source>
        <strain evidence="11">V071</strain>
    </source>
</reference>
<dbReference type="GO" id="GO:0005737">
    <property type="term" value="C:cytoplasm"/>
    <property type="evidence" value="ECO:0007669"/>
    <property type="project" value="TreeGrafter"/>
</dbReference>
<dbReference type="AlphaFoldDB" id="A0AAW0JP63"/>
<dbReference type="SUPFAM" id="SSF56112">
    <property type="entry name" value="Protein kinase-like (PK-like)"/>
    <property type="match status" value="1"/>
</dbReference>
<sequence>MEYVAGKDLQMFLSEVGCLKDQEARPIFQQVVSAVHFLHQRRIAHRDIKLENILIDRDGNVKLCDFGMAIQLAEGQMLKELCGSLLYMAPEMLARKPYDGLAVDMWSLGVVLYIVVTGQFPYTENTLHGMHSLIISTMYPIPFNLSKACFTIIAQLLTVPTNRRITIHQLLQSPWLGPIKKHTAPTTKEILPRLVETMCTIGYNLEEILSSLRYRQPNKVTASFNILKRKLSCEDSYQKTEHLFLKSSHVVAQHPLFSLKRRASEPALSGIREAGKRQSKEKCVVQRHKRCQSLFNLNKYSCLELKLCSEDTVPKDVLMDNVIKHATGDIGDNMDSVDSLPGDLSLFESPLDERPTLFLNIDFPTEEPSMEPNMLNDQPQIRSTTSTSRPFKGWKRMRSEFPMYSVHC</sequence>
<dbReference type="SMART" id="SM00220">
    <property type="entry name" value="S_TKc"/>
    <property type="match status" value="1"/>
</dbReference>
<dbReference type="InterPro" id="IPR011009">
    <property type="entry name" value="Kinase-like_dom_sf"/>
</dbReference>
<evidence type="ECO:0000256" key="7">
    <source>
        <dbReference type="ARBA" id="ARBA00047899"/>
    </source>
</evidence>
<dbReference type="PROSITE" id="PS00108">
    <property type="entry name" value="PROTEIN_KINASE_ST"/>
    <property type="match status" value="1"/>
</dbReference>
<protein>
    <recommendedName>
        <fullName evidence="1">non-specific serine/threonine protein kinase</fullName>
        <ecNumber evidence="1">2.7.11.1</ecNumber>
    </recommendedName>
</protein>
<dbReference type="EMBL" id="JBBHLL010000026">
    <property type="protein sequence ID" value="KAK7828502.1"/>
    <property type="molecule type" value="Genomic_DNA"/>
</dbReference>
<dbReference type="GO" id="GO:0004674">
    <property type="term" value="F:protein serine/threonine kinase activity"/>
    <property type="evidence" value="ECO:0007669"/>
    <property type="project" value="UniProtKB-KW"/>
</dbReference>
<dbReference type="GO" id="GO:0035556">
    <property type="term" value="P:intracellular signal transduction"/>
    <property type="evidence" value="ECO:0007669"/>
    <property type="project" value="TreeGrafter"/>
</dbReference>
<keyword evidence="4" id="KW-0547">Nucleotide-binding</keyword>
<dbReference type="PROSITE" id="PS50011">
    <property type="entry name" value="PROTEIN_KINASE_DOM"/>
    <property type="match status" value="1"/>
</dbReference>
<dbReference type="FunFam" id="1.10.510.10:FF:000571">
    <property type="entry name" value="Maternal embryonic leucine zipper kinase"/>
    <property type="match status" value="1"/>
</dbReference>
<evidence type="ECO:0000256" key="3">
    <source>
        <dbReference type="ARBA" id="ARBA00022679"/>
    </source>
</evidence>
<proteinExistence type="predicted"/>
<dbReference type="Proteomes" id="UP001488838">
    <property type="component" value="Unassembled WGS sequence"/>
</dbReference>
<keyword evidence="12" id="KW-1185">Reference proteome</keyword>
<evidence type="ECO:0000256" key="2">
    <source>
        <dbReference type="ARBA" id="ARBA00022527"/>
    </source>
</evidence>
<organism evidence="11 12">
    <name type="scientific">Myodes glareolus</name>
    <name type="common">Bank vole</name>
    <name type="synonym">Clethrionomys glareolus</name>
    <dbReference type="NCBI Taxonomy" id="447135"/>
    <lineage>
        <taxon>Eukaryota</taxon>
        <taxon>Metazoa</taxon>
        <taxon>Chordata</taxon>
        <taxon>Craniata</taxon>
        <taxon>Vertebrata</taxon>
        <taxon>Euteleostomi</taxon>
        <taxon>Mammalia</taxon>
        <taxon>Eutheria</taxon>
        <taxon>Euarchontoglires</taxon>
        <taxon>Glires</taxon>
        <taxon>Rodentia</taxon>
        <taxon>Myomorpha</taxon>
        <taxon>Muroidea</taxon>
        <taxon>Cricetidae</taxon>
        <taxon>Arvicolinae</taxon>
        <taxon>Myodes</taxon>
    </lineage>
</organism>
<keyword evidence="3" id="KW-0808">Transferase</keyword>
<gene>
    <name evidence="11" type="ORF">U0070_009011</name>
</gene>
<accession>A0AAW0JP63</accession>
<dbReference type="PANTHER" id="PTHR24346">
    <property type="entry name" value="MAP/MICROTUBULE AFFINITY-REGULATING KINASE"/>
    <property type="match status" value="1"/>
</dbReference>
<keyword evidence="2" id="KW-0723">Serine/threonine-protein kinase</keyword>
<feature type="domain" description="Protein kinase" evidence="10">
    <location>
        <begin position="1"/>
        <end position="176"/>
    </location>
</feature>
<evidence type="ECO:0000256" key="5">
    <source>
        <dbReference type="ARBA" id="ARBA00022777"/>
    </source>
</evidence>
<evidence type="ECO:0000256" key="4">
    <source>
        <dbReference type="ARBA" id="ARBA00022741"/>
    </source>
</evidence>